<dbReference type="EMBL" id="CP032427">
    <property type="protein sequence ID" value="AYC36753.1"/>
    <property type="molecule type" value="Genomic_DNA"/>
</dbReference>
<dbReference type="Pfam" id="PF00583">
    <property type="entry name" value="Acetyltransf_1"/>
    <property type="match status" value="1"/>
</dbReference>
<dbReference type="GeneID" id="91279932"/>
<dbReference type="SUPFAM" id="SSF55729">
    <property type="entry name" value="Acyl-CoA N-acyltransferases (Nat)"/>
    <property type="match status" value="1"/>
</dbReference>
<keyword evidence="2 4" id="KW-0012">Acyltransferase</keyword>
<feature type="domain" description="N-acetyltransferase" evidence="3">
    <location>
        <begin position="6"/>
        <end position="171"/>
    </location>
</feature>
<reference evidence="4 5" key="1">
    <citation type="submission" date="2018-09" db="EMBL/GenBank/DDBJ databases">
        <title>Production of Trimethoprim by Streptomyces sp. 3E-1.</title>
        <authorList>
            <person name="Kang H.J."/>
            <person name="Kim S.B."/>
        </authorList>
    </citation>
    <scope>NUCLEOTIDE SEQUENCE [LARGE SCALE GENOMIC DNA]</scope>
    <source>
        <strain evidence="4 5">3E-1</strain>
    </source>
</reference>
<dbReference type="CDD" id="cd04301">
    <property type="entry name" value="NAT_SF"/>
    <property type="match status" value="1"/>
</dbReference>
<dbReference type="GO" id="GO:0016747">
    <property type="term" value="F:acyltransferase activity, transferring groups other than amino-acyl groups"/>
    <property type="evidence" value="ECO:0007669"/>
    <property type="project" value="InterPro"/>
</dbReference>
<evidence type="ECO:0000313" key="4">
    <source>
        <dbReference type="EMBL" id="AYC36753.1"/>
    </source>
</evidence>
<name>A0AAI8PK09_9ACTN</name>
<proteinExistence type="predicted"/>
<evidence type="ECO:0000256" key="1">
    <source>
        <dbReference type="ARBA" id="ARBA00022679"/>
    </source>
</evidence>
<dbReference type="PROSITE" id="PS51186">
    <property type="entry name" value="GNAT"/>
    <property type="match status" value="1"/>
</dbReference>
<organism evidence="4 5">
    <name type="scientific">Streptomyces griseorubiginosus</name>
    <dbReference type="NCBI Taxonomy" id="67304"/>
    <lineage>
        <taxon>Bacteria</taxon>
        <taxon>Bacillati</taxon>
        <taxon>Actinomycetota</taxon>
        <taxon>Actinomycetes</taxon>
        <taxon>Kitasatosporales</taxon>
        <taxon>Streptomycetaceae</taxon>
        <taxon>Streptomyces</taxon>
    </lineage>
</organism>
<dbReference type="RefSeq" id="WP_120054223.1">
    <property type="nucleotide sequence ID" value="NZ_CP032427.1"/>
</dbReference>
<dbReference type="PANTHER" id="PTHR43877">
    <property type="entry name" value="AMINOALKYLPHOSPHONATE N-ACETYLTRANSFERASE-RELATED-RELATED"/>
    <property type="match status" value="1"/>
</dbReference>
<dbReference type="KEGG" id="sge:DWG14_00963"/>
<dbReference type="AlphaFoldDB" id="A0AAI8PK09"/>
<dbReference type="InterPro" id="IPR000182">
    <property type="entry name" value="GNAT_dom"/>
</dbReference>
<sequence length="176" mass="18704">MTDHEQTVRPARPEDIPGLVASSAGLFAEDAGTRDPSVDVDWPRRHGAESFAAALADPARLVLAVDHGGEVVGHLTGTLTEPSAVRPVKSATLNALYVRPAHRRGRVGGRLVAEFLSWAEARGATQAEVAAYAANPDAIRFYERQGFGAHAVTLRSVLGRKKEVGGETNDETEQAS</sequence>
<protein>
    <submittedName>
        <fullName evidence="4">dTDP-fucosamine acetyltransferase</fullName>
        <ecNumber evidence="4">2.3.1.210</ecNumber>
    </submittedName>
</protein>
<dbReference type="Gene3D" id="3.40.630.30">
    <property type="match status" value="1"/>
</dbReference>
<dbReference type="InterPro" id="IPR016181">
    <property type="entry name" value="Acyl_CoA_acyltransferase"/>
</dbReference>
<dbReference type="InterPro" id="IPR050832">
    <property type="entry name" value="Bact_Acetyltransf"/>
</dbReference>
<evidence type="ECO:0000259" key="3">
    <source>
        <dbReference type="PROSITE" id="PS51186"/>
    </source>
</evidence>
<keyword evidence="1 4" id="KW-0808">Transferase</keyword>
<evidence type="ECO:0000256" key="2">
    <source>
        <dbReference type="ARBA" id="ARBA00023315"/>
    </source>
</evidence>
<dbReference type="Proteomes" id="UP000265765">
    <property type="component" value="Chromosome"/>
</dbReference>
<dbReference type="EC" id="2.3.1.210" evidence="4"/>
<gene>
    <name evidence="4" type="primary">wecD_1</name>
    <name evidence="4" type="ORF">DWG14_00963</name>
</gene>
<evidence type="ECO:0000313" key="5">
    <source>
        <dbReference type="Proteomes" id="UP000265765"/>
    </source>
</evidence>
<accession>A0AAI8PK09</accession>